<dbReference type="EMBL" id="JBBPBN010000021">
    <property type="protein sequence ID" value="KAK9014115.1"/>
    <property type="molecule type" value="Genomic_DNA"/>
</dbReference>
<accession>A0ABR2RMD0</accession>
<gene>
    <name evidence="3" type="ORF">V6N11_005284</name>
</gene>
<protein>
    <recommendedName>
        <fullName evidence="2">PPM-type phosphatase domain-containing protein</fullName>
    </recommendedName>
</protein>
<dbReference type="Pfam" id="PF00481">
    <property type="entry name" value="PP2C"/>
    <property type="match status" value="1"/>
</dbReference>
<dbReference type="PROSITE" id="PS51746">
    <property type="entry name" value="PPM_2"/>
    <property type="match status" value="1"/>
</dbReference>
<feature type="compositionally biased region" description="Basic and acidic residues" evidence="1">
    <location>
        <begin position="267"/>
        <end position="281"/>
    </location>
</feature>
<name>A0ABR2RMD0_9ROSI</name>
<evidence type="ECO:0000259" key="2">
    <source>
        <dbReference type="PROSITE" id="PS51746"/>
    </source>
</evidence>
<sequence>MEDAVVVKVVSESTSTGRVNHIDSERGSMGAPSCQLNPMSGKHPARHMCPKKSDEISDLIVSRERKQSETRSKKDNCTDEVSNCCAKELCKIVAEEWEKGSSLDGWSKRWEIALCKAYESADNAFKDEVLAPKSVGTTAVVLIVSPCQIIAANCGDSRAVLCRGTQTIPLTVDHKPDREDELERITSSGGRILNWGCLRPEGILSMSRAIGDHDLKPWVISVPEFTFMTRTDEDECLILASDGLWDVLSNEEVVRLARKELRQQRQDVRDSFKRDARKGKGEPTNVGDMKTILANNKVVSNRSNK</sequence>
<reference evidence="3 4" key="1">
    <citation type="journal article" date="2024" name="G3 (Bethesda)">
        <title>Genome assembly of Hibiscus sabdariffa L. provides insights into metabolisms of medicinal natural products.</title>
        <authorList>
            <person name="Kim T."/>
        </authorList>
    </citation>
    <scope>NUCLEOTIDE SEQUENCE [LARGE SCALE GENOMIC DNA]</scope>
    <source>
        <strain evidence="3">TK-2024</strain>
        <tissue evidence="3">Old leaves</tissue>
    </source>
</reference>
<dbReference type="InterPro" id="IPR001932">
    <property type="entry name" value="PPM-type_phosphatase-like_dom"/>
</dbReference>
<dbReference type="SUPFAM" id="SSF81606">
    <property type="entry name" value="PP2C-like"/>
    <property type="match status" value="1"/>
</dbReference>
<evidence type="ECO:0000313" key="4">
    <source>
        <dbReference type="Proteomes" id="UP001396334"/>
    </source>
</evidence>
<dbReference type="SMART" id="SM00332">
    <property type="entry name" value="PP2Cc"/>
    <property type="match status" value="1"/>
</dbReference>
<proteinExistence type="predicted"/>
<dbReference type="PANTHER" id="PTHR47992">
    <property type="entry name" value="PROTEIN PHOSPHATASE"/>
    <property type="match status" value="1"/>
</dbReference>
<feature type="region of interest" description="Disordered" evidence="1">
    <location>
        <begin position="267"/>
        <end position="288"/>
    </location>
</feature>
<keyword evidence="4" id="KW-1185">Reference proteome</keyword>
<evidence type="ECO:0000256" key="1">
    <source>
        <dbReference type="SAM" id="MobiDB-lite"/>
    </source>
</evidence>
<evidence type="ECO:0000313" key="3">
    <source>
        <dbReference type="EMBL" id="KAK9014115.1"/>
    </source>
</evidence>
<dbReference type="InterPro" id="IPR015655">
    <property type="entry name" value="PP2C"/>
</dbReference>
<comment type="caution">
    <text evidence="3">The sequence shown here is derived from an EMBL/GenBank/DDBJ whole genome shotgun (WGS) entry which is preliminary data.</text>
</comment>
<organism evidence="3 4">
    <name type="scientific">Hibiscus sabdariffa</name>
    <name type="common">roselle</name>
    <dbReference type="NCBI Taxonomy" id="183260"/>
    <lineage>
        <taxon>Eukaryota</taxon>
        <taxon>Viridiplantae</taxon>
        <taxon>Streptophyta</taxon>
        <taxon>Embryophyta</taxon>
        <taxon>Tracheophyta</taxon>
        <taxon>Spermatophyta</taxon>
        <taxon>Magnoliopsida</taxon>
        <taxon>eudicotyledons</taxon>
        <taxon>Gunneridae</taxon>
        <taxon>Pentapetalae</taxon>
        <taxon>rosids</taxon>
        <taxon>malvids</taxon>
        <taxon>Malvales</taxon>
        <taxon>Malvaceae</taxon>
        <taxon>Malvoideae</taxon>
        <taxon>Hibiscus</taxon>
    </lineage>
</organism>
<dbReference type="Proteomes" id="UP001396334">
    <property type="component" value="Unassembled WGS sequence"/>
</dbReference>
<dbReference type="InterPro" id="IPR036457">
    <property type="entry name" value="PPM-type-like_dom_sf"/>
</dbReference>
<dbReference type="Gene3D" id="3.60.40.10">
    <property type="entry name" value="PPM-type phosphatase domain"/>
    <property type="match status" value="1"/>
</dbReference>
<dbReference type="CDD" id="cd00143">
    <property type="entry name" value="PP2Cc"/>
    <property type="match status" value="1"/>
</dbReference>
<feature type="domain" description="PPM-type phosphatase" evidence="2">
    <location>
        <begin position="60"/>
        <end position="305"/>
    </location>
</feature>